<comment type="caution">
    <text evidence="1">The sequence shown here is derived from an EMBL/GenBank/DDBJ whole genome shotgun (WGS) entry which is preliminary data.</text>
</comment>
<dbReference type="EMBL" id="DTGA01000091">
    <property type="protein sequence ID" value="HGB30976.1"/>
    <property type="molecule type" value="Genomic_DNA"/>
</dbReference>
<reference evidence="1" key="1">
    <citation type="journal article" date="2020" name="mSystems">
        <title>Genome- and Community-Level Interaction Insights into Carbon Utilization and Element Cycling Functions of Hydrothermarchaeota in Hydrothermal Sediment.</title>
        <authorList>
            <person name="Zhou Z."/>
            <person name="Liu Y."/>
            <person name="Xu W."/>
            <person name="Pan J."/>
            <person name="Luo Z.H."/>
            <person name="Li M."/>
        </authorList>
    </citation>
    <scope>NUCLEOTIDE SEQUENCE [LARGE SCALE GENOMIC DNA]</scope>
    <source>
        <strain evidence="1">SpSt-751</strain>
    </source>
</reference>
<organism evidence="1">
    <name type="scientific">Dictyoglomus turgidum</name>
    <dbReference type="NCBI Taxonomy" id="513050"/>
    <lineage>
        <taxon>Bacteria</taxon>
        <taxon>Pseudomonadati</taxon>
        <taxon>Dictyoglomota</taxon>
        <taxon>Dictyoglomia</taxon>
        <taxon>Dictyoglomales</taxon>
        <taxon>Dictyoglomaceae</taxon>
        <taxon>Dictyoglomus</taxon>
    </lineage>
</organism>
<gene>
    <name evidence="1" type="ORF">ENV35_03765</name>
</gene>
<proteinExistence type="predicted"/>
<accession>A0A7C3SP73</accession>
<sequence>MAEKKNINLAIREALSRIYSFANSAAFNEGMSNISLDDLMRQELARLRDGYLSRPSVKDRLTALKQEAADVFEQIKKTDPADFELIADEEAVDKEE</sequence>
<evidence type="ECO:0000313" key="1">
    <source>
        <dbReference type="EMBL" id="HGB30976.1"/>
    </source>
</evidence>
<dbReference type="AlphaFoldDB" id="A0A7C3SP73"/>
<name>A0A7C3SP73_9BACT</name>
<protein>
    <submittedName>
        <fullName evidence="1">Uncharacterized protein</fullName>
    </submittedName>
</protein>